<evidence type="ECO:0000256" key="1">
    <source>
        <dbReference type="SAM" id="Phobius"/>
    </source>
</evidence>
<proteinExistence type="predicted"/>
<keyword evidence="1" id="KW-0472">Membrane</keyword>
<reference evidence="3" key="1">
    <citation type="journal article" date="2020" name="Microbiol. Resour. Announc.">
        <title>Complete Genome Sequence of Geobacillus sp. Strain E55-1, Isolated from Mine Geyser in Japan.</title>
        <authorList>
            <person name="Miyazaki K."/>
            <person name="Hase E."/>
            <person name="Tokito N."/>
        </authorList>
    </citation>
    <scope>NUCLEOTIDE SEQUENCE [LARGE SCALE GENOMIC DNA]</scope>
    <source>
        <strain evidence="3">E55-1</strain>
    </source>
</reference>
<accession>A0A679FIZ4</accession>
<evidence type="ECO:0000313" key="2">
    <source>
        <dbReference type="EMBL" id="BBW96148.1"/>
    </source>
</evidence>
<keyword evidence="1" id="KW-0812">Transmembrane</keyword>
<dbReference type="Proteomes" id="UP000501421">
    <property type="component" value="Chromosome"/>
</dbReference>
<name>A0A679FIZ4_9BACL</name>
<organism evidence="2 3">
    <name type="scientific">Geobacillus subterraneus</name>
    <dbReference type="NCBI Taxonomy" id="129338"/>
    <lineage>
        <taxon>Bacteria</taxon>
        <taxon>Bacillati</taxon>
        <taxon>Bacillota</taxon>
        <taxon>Bacilli</taxon>
        <taxon>Bacillales</taxon>
        <taxon>Anoxybacillaceae</taxon>
        <taxon>Geobacillus</taxon>
    </lineage>
</organism>
<dbReference type="EMBL" id="AP022557">
    <property type="protein sequence ID" value="BBW96148.1"/>
    <property type="molecule type" value="Genomic_DNA"/>
</dbReference>
<keyword evidence="1" id="KW-1133">Transmembrane helix</keyword>
<evidence type="ECO:0000313" key="3">
    <source>
        <dbReference type="Proteomes" id="UP000501421"/>
    </source>
</evidence>
<keyword evidence="3" id="KW-1185">Reference proteome</keyword>
<dbReference type="RefSeq" id="WP_061912088.1">
    <property type="nucleotide sequence ID" value="NZ_AP022557.1"/>
</dbReference>
<feature type="transmembrane region" description="Helical" evidence="1">
    <location>
        <begin position="28"/>
        <end position="48"/>
    </location>
</feature>
<feature type="transmembrane region" description="Helical" evidence="1">
    <location>
        <begin position="60"/>
        <end position="81"/>
    </location>
</feature>
<protein>
    <submittedName>
        <fullName evidence="2">Uncharacterized protein</fullName>
    </submittedName>
</protein>
<dbReference type="AlphaFoldDB" id="A0A679FIZ4"/>
<sequence length="85" mass="9503">MRIIVCVLLVCQTLIIYAWISDWRQLVTPAGLFMWVGGMAVGLAVLRVGRGLPPRWRRALKITTAGIILLAVMSLIIEWAVRSMP</sequence>
<gene>
    <name evidence="2" type="ORF">GsuE55_09810</name>
</gene>